<evidence type="ECO:0000313" key="2">
    <source>
        <dbReference type="EMBL" id="EEC44265.1"/>
    </source>
</evidence>
<keyword evidence="1" id="KW-1133">Transmembrane helix</keyword>
<name>B7GAJ7_PHATC</name>
<dbReference type="EMBL" id="CM000624">
    <property type="protein sequence ID" value="EEC44265.1"/>
    <property type="molecule type" value="Genomic_DNA"/>
</dbReference>
<evidence type="ECO:0000313" key="3">
    <source>
        <dbReference type="Proteomes" id="UP000000759"/>
    </source>
</evidence>
<dbReference type="InParanoid" id="B7GAJ7"/>
<feature type="transmembrane region" description="Helical" evidence="1">
    <location>
        <begin position="20"/>
        <end position="40"/>
    </location>
</feature>
<protein>
    <submittedName>
        <fullName evidence="2">Uncharacterized protein</fullName>
    </submittedName>
</protein>
<dbReference type="GeneID" id="7195914"/>
<dbReference type="AlphaFoldDB" id="B7GAJ7"/>
<dbReference type="PaxDb" id="2850-Phatr49427"/>
<keyword evidence="3" id="KW-1185">Reference proteome</keyword>
<dbReference type="RefSeq" id="XP_002184087.1">
    <property type="nucleotide sequence ID" value="XM_002184051.1"/>
</dbReference>
<reference evidence="3" key="2">
    <citation type="submission" date="2008-08" db="EMBL/GenBank/DDBJ databases">
        <authorList>
            <consortium name="Diatom Consortium"/>
            <person name="Grigoriev I."/>
            <person name="Grimwood J."/>
            <person name="Kuo A."/>
            <person name="Otillar R.P."/>
            <person name="Salamov A."/>
            <person name="Detter J.C."/>
            <person name="Lindquist E."/>
            <person name="Shapiro H."/>
            <person name="Lucas S."/>
            <person name="Glavina del Rio T."/>
            <person name="Pitluck S."/>
            <person name="Rokhsar D."/>
            <person name="Bowler C."/>
        </authorList>
    </citation>
    <scope>GENOME REANNOTATION</scope>
    <source>
        <strain evidence="3">CCAP 1055/1</strain>
    </source>
</reference>
<dbReference type="Proteomes" id="UP000000759">
    <property type="component" value="Chromosome 22"/>
</dbReference>
<dbReference type="KEGG" id="pti:PHATRDRAFT_49427"/>
<keyword evidence="1" id="KW-0472">Membrane</keyword>
<dbReference type="eggNOG" id="ENOG502SR45">
    <property type="taxonomic scope" value="Eukaryota"/>
</dbReference>
<evidence type="ECO:0000256" key="1">
    <source>
        <dbReference type="SAM" id="Phobius"/>
    </source>
</evidence>
<organism evidence="2 3">
    <name type="scientific">Phaeodactylum tricornutum (strain CCAP 1055/1)</name>
    <dbReference type="NCBI Taxonomy" id="556484"/>
    <lineage>
        <taxon>Eukaryota</taxon>
        <taxon>Sar</taxon>
        <taxon>Stramenopiles</taxon>
        <taxon>Ochrophyta</taxon>
        <taxon>Bacillariophyta</taxon>
        <taxon>Bacillariophyceae</taxon>
        <taxon>Bacillariophycidae</taxon>
        <taxon>Naviculales</taxon>
        <taxon>Phaeodactylaceae</taxon>
        <taxon>Phaeodactylum</taxon>
    </lineage>
</organism>
<proteinExistence type="predicted"/>
<accession>B7GAJ7</accession>
<keyword evidence="1" id="KW-0812">Transmembrane</keyword>
<dbReference type="OrthoDB" id="49543at2759"/>
<dbReference type="HOGENOM" id="CLU_459662_0_0_1"/>
<reference evidence="2 3" key="1">
    <citation type="journal article" date="2008" name="Nature">
        <title>The Phaeodactylum genome reveals the evolutionary history of diatom genomes.</title>
        <authorList>
            <person name="Bowler C."/>
            <person name="Allen A.E."/>
            <person name="Badger J.H."/>
            <person name="Grimwood J."/>
            <person name="Jabbari K."/>
            <person name="Kuo A."/>
            <person name="Maheswari U."/>
            <person name="Martens C."/>
            <person name="Maumus F."/>
            <person name="Otillar R.P."/>
            <person name="Rayko E."/>
            <person name="Salamov A."/>
            <person name="Vandepoele K."/>
            <person name="Beszteri B."/>
            <person name="Gruber A."/>
            <person name="Heijde M."/>
            <person name="Katinka M."/>
            <person name="Mock T."/>
            <person name="Valentin K."/>
            <person name="Verret F."/>
            <person name="Berges J.A."/>
            <person name="Brownlee C."/>
            <person name="Cadoret J.P."/>
            <person name="Chiovitti A."/>
            <person name="Choi C.J."/>
            <person name="Coesel S."/>
            <person name="De Martino A."/>
            <person name="Detter J.C."/>
            <person name="Durkin C."/>
            <person name="Falciatore A."/>
            <person name="Fournet J."/>
            <person name="Haruta M."/>
            <person name="Huysman M.J."/>
            <person name="Jenkins B.D."/>
            <person name="Jiroutova K."/>
            <person name="Jorgensen R.E."/>
            <person name="Joubert Y."/>
            <person name="Kaplan A."/>
            <person name="Kroger N."/>
            <person name="Kroth P.G."/>
            <person name="La Roche J."/>
            <person name="Lindquist E."/>
            <person name="Lommer M."/>
            <person name="Martin-Jezequel V."/>
            <person name="Lopez P.J."/>
            <person name="Lucas S."/>
            <person name="Mangogna M."/>
            <person name="McGinnis K."/>
            <person name="Medlin L.K."/>
            <person name="Montsant A."/>
            <person name="Oudot-Le Secq M.P."/>
            <person name="Napoli C."/>
            <person name="Obornik M."/>
            <person name="Parker M.S."/>
            <person name="Petit J.L."/>
            <person name="Porcel B.M."/>
            <person name="Poulsen N."/>
            <person name="Robison M."/>
            <person name="Rychlewski L."/>
            <person name="Rynearson T.A."/>
            <person name="Schmutz J."/>
            <person name="Shapiro H."/>
            <person name="Siaut M."/>
            <person name="Stanley M."/>
            <person name="Sussman M.R."/>
            <person name="Taylor A.R."/>
            <person name="Vardi A."/>
            <person name="von Dassow P."/>
            <person name="Vyverman W."/>
            <person name="Willis A."/>
            <person name="Wyrwicz L.S."/>
            <person name="Rokhsar D.S."/>
            <person name="Weissenbach J."/>
            <person name="Armbrust E.V."/>
            <person name="Green B.R."/>
            <person name="Van de Peer Y."/>
            <person name="Grigoriev I.V."/>
        </authorList>
    </citation>
    <scope>NUCLEOTIDE SEQUENCE [LARGE SCALE GENOMIC DNA]</scope>
    <source>
        <strain evidence="2 3">CCAP 1055/1</strain>
    </source>
</reference>
<gene>
    <name evidence="2" type="ORF">PHATRDRAFT_49427</name>
</gene>
<sequence length="620" mass="70435">MGKEFRGDFSRSGRIHFLSALRGSLLLVVAVSSFSIFRMWNRSISGGMGGNTFGDGRLPLSGTDNNTGEVGWTRWDAHLPFRPTVDDVCGGCRLAETRDGKTCGQLILDRVLERNTSVRAAANFVALNQSRYCKQCHISHPSCNSTVYNQYWRFDHVRPRPIRPNDGLPARTHYFESLPSEFRLPDLSSTNFALFFRNSSNWLSNRTFYFEFNPTIIPLPWKQTPPDLLSPLMQKDRAHFYLAAYRISDLQDCFTPEQVRVGHFRNEKGIHEPATELLGLAILDAGLSMVRETIVKAHHKDVRLFLLNTQIYIGIYHVIRPIWIHPGAVPQNIPPESLQHREKLFPDSQLRSFPVIEQKHYACCTSPTCNGKNFNYFSLPTGEIFVETNPVNPHVVELMNMTQRCQKRNYGTMKIDVALAEEYDKARVHVWSTKATPSESFFTTDEIYFPSKGVYRLPYTRDRGTACCVTIQDVRLGQNSLGASLMVGVSHTKIPMFGNWYETFRASHNLSFAARQYSSRLYAFEPKPPFRIVARSGSFCMGFPESSEETNENPYIKYVRSKPMIVGEELECPSITFVSGICEAIDDPSIAPISYGMNDCAPRIVKVPKSELIRLLFPSL</sequence>